<dbReference type="GO" id="GO:0020037">
    <property type="term" value="F:heme binding"/>
    <property type="evidence" value="ECO:0007669"/>
    <property type="project" value="InterPro"/>
</dbReference>
<gene>
    <name evidence="11" type="ORF">ASPBRDRAFT_50074</name>
</gene>
<evidence type="ECO:0000256" key="6">
    <source>
        <dbReference type="ARBA" id="ARBA00023004"/>
    </source>
</evidence>
<dbReference type="PROSITE" id="PS00086">
    <property type="entry name" value="CYTOCHROME_P450"/>
    <property type="match status" value="1"/>
</dbReference>
<evidence type="ECO:0000313" key="11">
    <source>
        <dbReference type="EMBL" id="OJJ77109.1"/>
    </source>
</evidence>
<keyword evidence="5 9" id="KW-0560">Oxidoreductase</keyword>
<dbReference type="AlphaFoldDB" id="A0A1L9UZY3"/>
<dbReference type="PRINTS" id="PR00463">
    <property type="entry name" value="EP450I"/>
</dbReference>
<dbReference type="InterPro" id="IPR017972">
    <property type="entry name" value="Cyt_P450_CS"/>
</dbReference>
<keyword evidence="10" id="KW-0472">Membrane</keyword>
<keyword evidence="10" id="KW-0812">Transmembrane</keyword>
<dbReference type="InterPro" id="IPR036396">
    <property type="entry name" value="Cyt_P450_sf"/>
</dbReference>
<keyword evidence="10" id="KW-1133">Transmembrane helix</keyword>
<dbReference type="GO" id="GO:0016705">
    <property type="term" value="F:oxidoreductase activity, acting on paired donors, with incorporation or reduction of molecular oxygen"/>
    <property type="evidence" value="ECO:0007669"/>
    <property type="project" value="InterPro"/>
</dbReference>
<evidence type="ECO:0000256" key="3">
    <source>
        <dbReference type="ARBA" id="ARBA00022617"/>
    </source>
</evidence>
<feature type="transmembrane region" description="Helical" evidence="10">
    <location>
        <begin position="33"/>
        <end position="53"/>
    </location>
</feature>
<keyword evidence="6 8" id="KW-0408">Iron</keyword>
<dbReference type="RefSeq" id="XP_067484356.1">
    <property type="nucleotide sequence ID" value="XM_067626477.1"/>
</dbReference>
<evidence type="ECO:0000256" key="10">
    <source>
        <dbReference type="SAM" id="Phobius"/>
    </source>
</evidence>
<evidence type="ECO:0000256" key="7">
    <source>
        <dbReference type="ARBA" id="ARBA00023033"/>
    </source>
</evidence>
<dbReference type="Pfam" id="PF00067">
    <property type="entry name" value="p450"/>
    <property type="match status" value="1"/>
</dbReference>
<dbReference type="GO" id="GO:0004497">
    <property type="term" value="F:monooxygenase activity"/>
    <property type="evidence" value="ECO:0007669"/>
    <property type="project" value="UniProtKB-KW"/>
</dbReference>
<dbReference type="VEuPathDB" id="FungiDB:ASPBRDRAFT_50074"/>
<dbReference type="InterPro" id="IPR001128">
    <property type="entry name" value="Cyt_P450"/>
</dbReference>
<dbReference type="PANTHER" id="PTHR24305:SF96">
    <property type="entry name" value="CYTOCHROME P450 MONOOXYGENASE STCB-RELATED"/>
    <property type="match status" value="1"/>
</dbReference>
<keyword evidence="7 9" id="KW-0503">Monooxygenase</keyword>
<name>A0A1L9UZY3_ASPBC</name>
<sequence length="514" mass="58028">MIVIQFISPVVLDLTSGRQLLYLRAIQSSFVTGHGPALVVLVFVLYILTIVYCERRNPLSLVPGPFLAKWTDIFIKYQTIIGNRPQYVQSLHQKYGPVVRVGPQAVDIAGIAEAREIHRIGSGFLKSPIYELLKHDNAKSIFSTSDPKFHSKHRRLLSSPFADANLHSLEPLIEARIRFTMQRMEEEMSTRKVADVQKWFFFMSSDIIGELAFGDSFRMLEQGKKNKYAKDLEIAALVGESRVAFPWLFRLAEFLPLPLLREANKSRNRIVGYADESINRYKRLLSASPDNVKPTVFTKLYSAGKEGLSDAEIRDDATDLIVAGSDTTANTLTYLTWAVCKRPVIKQLLVAEVSTLPEQFSDKDVQNLTYTNQVIDEALRLYPAVPCALPRVVPPQGATFSGHWVPGGSTVTTQLWSLHRDPIAFPEPEEFDPSRWASPTKKMKDAFMPFGAGTRNCLGMHLARIQLRLATAHFFRQFPRSEVSTQEGMSDKDMEQVLHFLLSTKGHRCLLEVQ</sequence>
<evidence type="ECO:0008006" key="13">
    <source>
        <dbReference type="Google" id="ProtNLM"/>
    </source>
</evidence>
<evidence type="ECO:0000256" key="5">
    <source>
        <dbReference type="ARBA" id="ARBA00023002"/>
    </source>
</evidence>
<dbReference type="GO" id="GO:0005506">
    <property type="term" value="F:iron ion binding"/>
    <property type="evidence" value="ECO:0007669"/>
    <property type="project" value="InterPro"/>
</dbReference>
<dbReference type="CDD" id="cd11059">
    <property type="entry name" value="CYP_fungal"/>
    <property type="match status" value="1"/>
</dbReference>
<reference evidence="12" key="1">
    <citation type="journal article" date="2017" name="Genome Biol.">
        <title>Comparative genomics reveals high biological diversity and specific adaptations in the industrially and medically important fungal genus Aspergillus.</title>
        <authorList>
            <person name="de Vries R.P."/>
            <person name="Riley R."/>
            <person name="Wiebenga A."/>
            <person name="Aguilar-Osorio G."/>
            <person name="Amillis S."/>
            <person name="Uchima C.A."/>
            <person name="Anderluh G."/>
            <person name="Asadollahi M."/>
            <person name="Askin M."/>
            <person name="Barry K."/>
            <person name="Battaglia E."/>
            <person name="Bayram O."/>
            <person name="Benocci T."/>
            <person name="Braus-Stromeyer S.A."/>
            <person name="Caldana C."/>
            <person name="Canovas D."/>
            <person name="Cerqueira G.C."/>
            <person name="Chen F."/>
            <person name="Chen W."/>
            <person name="Choi C."/>
            <person name="Clum A."/>
            <person name="Dos Santos R.A."/>
            <person name="Damasio A.R."/>
            <person name="Diallinas G."/>
            <person name="Emri T."/>
            <person name="Fekete E."/>
            <person name="Flipphi M."/>
            <person name="Freyberg S."/>
            <person name="Gallo A."/>
            <person name="Gournas C."/>
            <person name="Habgood R."/>
            <person name="Hainaut M."/>
            <person name="Harispe M.L."/>
            <person name="Henrissat B."/>
            <person name="Hilden K.S."/>
            <person name="Hope R."/>
            <person name="Hossain A."/>
            <person name="Karabika E."/>
            <person name="Karaffa L."/>
            <person name="Karanyi Z."/>
            <person name="Krasevec N."/>
            <person name="Kuo A."/>
            <person name="Kusch H."/>
            <person name="LaButti K."/>
            <person name="Lagendijk E.L."/>
            <person name="Lapidus A."/>
            <person name="Levasseur A."/>
            <person name="Lindquist E."/>
            <person name="Lipzen A."/>
            <person name="Logrieco A.F."/>
            <person name="MacCabe A."/>
            <person name="Maekelae M.R."/>
            <person name="Malavazi I."/>
            <person name="Melin P."/>
            <person name="Meyer V."/>
            <person name="Mielnichuk N."/>
            <person name="Miskei M."/>
            <person name="Molnar A.P."/>
            <person name="Mule G."/>
            <person name="Ngan C.Y."/>
            <person name="Orejas M."/>
            <person name="Orosz E."/>
            <person name="Ouedraogo J.P."/>
            <person name="Overkamp K.M."/>
            <person name="Park H.-S."/>
            <person name="Perrone G."/>
            <person name="Piumi F."/>
            <person name="Punt P.J."/>
            <person name="Ram A.F."/>
            <person name="Ramon A."/>
            <person name="Rauscher S."/>
            <person name="Record E."/>
            <person name="Riano-Pachon D.M."/>
            <person name="Robert V."/>
            <person name="Roehrig J."/>
            <person name="Ruller R."/>
            <person name="Salamov A."/>
            <person name="Salih N.S."/>
            <person name="Samson R.A."/>
            <person name="Sandor E."/>
            <person name="Sanguinetti M."/>
            <person name="Schuetze T."/>
            <person name="Sepcic K."/>
            <person name="Shelest E."/>
            <person name="Sherlock G."/>
            <person name="Sophianopoulou V."/>
            <person name="Squina F.M."/>
            <person name="Sun H."/>
            <person name="Susca A."/>
            <person name="Todd R.B."/>
            <person name="Tsang A."/>
            <person name="Unkles S.E."/>
            <person name="van de Wiele N."/>
            <person name="van Rossen-Uffink D."/>
            <person name="Oliveira J.V."/>
            <person name="Vesth T.C."/>
            <person name="Visser J."/>
            <person name="Yu J.-H."/>
            <person name="Zhou M."/>
            <person name="Andersen M.R."/>
            <person name="Archer D.B."/>
            <person name="Baker S.E."/>
            <person name="Benoit I."/>
            <person name="Brakhage A.A."/>
            <person name="Braus G.H."/>
            <person name="Fischer R."/>
            <person name="Frisvad J.C."/>
            <person name="Goldman G.H."/>
            <person name="Houbraken J."/>
            <person name="Oakley B."/>
            <person name="Pocsi I."/>
            <person name="Scazzocchio C."/>
            <person name="Seiboth B."/>
            <person name="vanKuyk P.A."/>
            <person name="Wortman J."/>
            <person name="Dyer P.S."/>
            <person name="Grigoriev I.V."/>
        </authorList>
    </citation>
    <scope>NUCLEOTIDE SEQUENCE [LARGE SCALE GENOMIC DNA]</scope>
    <source>
        <strain evidence="12">CBS 101740 / IMI 381727 / IBT 21946</strain>
    </source>
</reference>
<comment type="cofactor">
    <cofactor evidence="1 8">
        <name>heme</name>
        <dbReference type="ChEBI" id="CHEBI:30413"/>
    </cofactor>
</comment>
<evidence type="ECO:0000256" key="2">
    <source>
        <dbReference type="ARBA" id="ARBA00010617"/>
    </source>
</evidence>
<dbReference type="InterPro" id="IPR050121">
    <property type="entry name" value="Cytochrome_P450_monoxygenase"/>
</dbReference>
<accession>A0A1L9UZY3</accession>
<dbReference type="PRINTS" id="PR00385">
    <property type="entry name" value="P450"/>
</dbReference>
<dbReference type="Proteomes" id="UP000184499">
    <property type="component" value="Unassembled WGS sequence"/>
</dbReference>
<organism evidence="11 12">
    <name type="scientific">Aspergillus brasiliensis (strain CBS 101740 / IMI 381727 / IBT 21946)</name>
    <dbReference type="NCBI Taxonomy" id="767769"/>
    <lineage>
        <taxon>Eukaryota</taxon>
        <taxon>Fungi</taxon>
        <taxon>Dikarya</taxon>
        <taxon>Ascomycota</taxon>
        <taxon>Pezizomycotina</taxon>
        <taxon>Eurotiomycetes</taxon>
        <taxon>Eurotiomycetidae</taxon>
        <taxon>Eurotiales</taxon>
        <taxon>Aspergillaceae</taxon>
        <taxon>Aspergillus</taxon>
        <taxon>Aspergillus subgen. Circumdati</taxon>
    </lineage>
</organism>
<protein>
    <recommendedName>
        <fullName evidence="13">Cytochrome P450</fullName>
    </recommendedName>
</protein>
<dbReference type="EMBL" id="KV878679">
    <property type="protein sequence ID" value="OJJ77109.1"/>
    <property type="molecule type" value="Genomic_DNA"/>
</dbReference>
<keyword evidence="4 8" id="KW-0479">Metal-binding</keyword>
<keyword evidence="3 8" id="KW-0349">Heme</keyword>
<dbReference type="InterPro" id="IPR002401">
    <property type="entry name" value="Cyt_P450_E_grp-I"/>
</dbReference>
<dbReference type="GeneID" id="93578965"/>
<evidence type="ECO:0000256" key="1">
    <source>
        <dbReference type="ARBA" id="ARBA00001971"/>
    </source>
</evidence>
<feature type="binding site" description="axial binding residue" evidence="8">
    <location>
        <position position="457"/>
    </location>
    <ligand>
        <name>heme</name>
        <dbReference type="ChEBI" id="CHEBI:30413"/>
    </ligand>
    <ligandPart>
        <name>Fe</name>
        <dbReference type="ChEBI" id="CHEBI:18248"/>
    </ligandPart>
</feature>
<evidence type="ECO:0000256" key="8">
    <source>
        <dbReference type="PIRSR" id="PIRSR602401-1"/>
    </source>
</evidence>
<dbReference type="PANTHER" id="PTHR24305">
    <property type="entry name" value="CYTOCHROME P450"/>
    <property type="match status" value="1"/>
</dbReference>
<dbReference type="Gene3D" id="1.10.630.10">
    <property type="entry name" value="Cytochrome P450"/>
    <property type="match status" value="1"/>
</dbReference>
<comment type="similarity">
    <text evidence="2 9">Belongs to the cytochrome P450 family.</text>
</comment>
<keyword evidence="12" id="KW-1185">Reference proteome</keyword>
<dbReference type="STRING" id="767769.A0A1L9UZY3"/>
<evidence type="ECO:0000256" key="4">
    <source>
        <dbReference type="ARBA" id="ARBA00022723"/>
    </source>
</evidence>
<evidence type="ECO:0000256" key="9">
    <source>
        <dbReference type="RuleBase" id="RU000461"/>
    </source>
</evidence>
<dbReference type="SUPFAM" id="SSF48264">
    <property type="entry name" value="Cytochrome P450"/>
    <property type="match status" value="1"/>
</dbReference>
<proteinExistence type="inferred from homology"/>
<dbReference type="OrthoDB" id="1470350at2759"/>
<dbReference type="OMA" id="TAHFFRQ"/>
<evidence type="ECO:0000313" key="12">
    <source>
        <dbReference type="Proteomes" id="UP000184499"/>
    </source>
</evidence>